<dbReference type="AlphaFoldDB" id="A0A939JZJ7"/>
<dbReference type="InterPro" id="IPR011990">
    <property type="entry name" value="TPR-like_helical_dom_sf"/>
</dbReference>
<dbReference type="InterPro" id="IPR019734">
    <property type="entry name" value="TPR_rpt"/>
</dbReference>
<keyword evidence="12" id="KW-1185">Reference proteome</keyword>
<dbReference type="InterPro" id="IPR003594">
    <property type="entry name" value="HATPase_dom"/>
</dbReference>
<comment type="catalytic activity">
    <reaction evidence="1">
        <text>ATP + protein L-histidine = ADP + protein N-phospho-L-histidine.</text>
        <dbReference type="EC" id="2.7.13.3"/>
    </reaction>
</comment>
<dbReference type="GO" id="GO:0005524">
    <property type="term" value="F:ATP binding"/>
    <property type="evidence" value="ECO:0007669"/>
    <property type="project" value="UniProtKB-KW"/>
</dbReference>
<keyword evidence="8" id="KW-0902">Two-component regulatory system</keyword>
<keyword evidence="4" id="KW-0808">Transferase</keyword>
<organism evidence="11 12">
    <name type="scientific">Fibrella aquatilis</name>
    <dbReference type="NCBI Taxonomy" id="2817059"/>
    <lineage>
        <taxon>Bacteria</taxon>
        <taxon>Pseudomonadati</taxon>
        <taxon>Bacteroidota</taxon>
        <taxon>Cytophagia</taxon>
        <taxon>Cytophagales</taxon>
        <taxon>Spirosomataceae</taxon>
        <taxon>Fibrella</taxon>
    </lineage>
</organism>
<evidence type="ECO:0000256" key="1">
    <source>
        <dbReference type="ARBA" id="ARBA00000085"/>
    </source>
</evidence>
<keyword evidence="6" id="KW-0418">Kinase</keyword>
<evidence type="ECO:0000256" key="7">
    <source>
        <dbReference type="ARBA" id="ARBA00022840"/>
    </source>
</evidence>
<evidence type="ECO:0000256" key="6">
    <source>
        <dbReference type="ARBA" id="ARBA00022777"/>
    </source>
</evidence>
<dbReference type="GO" id="GO:0000155">
    <property type="term" value="F:phosphorelay sensor kinase activity"/>
    <property type="evidence" value="ECO:0007669"/>
    <property type="project" value="InterPro"/>
</dbReference>
<dbReference type="GO" id="GO:0030295">
    <property type="term" value="F:protein kinase activator activity"/>
    <property type="evidence" value="ECO:0007669"/>
    <property type="project" value="TreeGrafter"/>
</dbReference>
<dbReference type="Gene3D" id="1.10.287.130">
    <property type="match status" value="1"/>
</dbReference>
<dbReference type="InterPro" id="IPR050351">
    <property type="entry name" value="BphY/WalK/GraS-like"/>
</dbReference>
<dbReference type="EMBL" id="JAFMYU010000018">
    <property type="protein sequence ID" value="MBO0933219.1"/>
    <property type="molecule type" value="Genomic_DNA"/>
</dbReference>
<dbReference type="InterPro" id="IPR005467">
    <property type="entry name" value="His_kinase_dom"/>
</dbReference>
<keyword evidence="7" id="KW-0067">ATP-binding</keyword>
<feature type="transmembrane region" description="Helical" evidence="9">
    <location>
        <begin position="410"/>
        <end position="431"/>
    </location>
</feature>
<dbReference type="Gene3D" id="3.30.565.10">
    <property type="entry name" value="Histidine kinase-like ATPase, C-terminal domain"/>
    <property type="match status" value="1"/>
</dbReference>
<dbReference type="InterPro" id="IPR004358">
    <property type="entry name" value="Sig_transdc_His_kin-like_C"/>
</dbReference>
<dbReference type="Pfam" id="PF02518">
    <property type="entry name" value="HATPase_c"/>
    <property type="match status" value="1"/>
</dbReference>
<dbReference type="SMART" id="SM00028">
    <property type="entry name" value="TPR"/>
    <property type="match status" value="6"/>
</dbReference>
<name>A0A939JZJ7_9BACT</name>
<dbReference type="SMART" id="SM00388">
    <property type="entry name" value="HisKA"/>
    <property type="match status" value="1"/>
</dbReference>
<dbReference type="GO" id="GO:0000156">
    <property type="term" value="F:phosphorelay response regulator activity"/>
    <property type="evidence" value="ECO:0007669"/>
    <property type="project" value="TreeGrafter"/>
</dbReference>
<gene>
    <name evidence="11" type="ORF">J2I48_19570</name>
</gene>
<keyword evidence="3" id="KW-0597">Phosphoprotein</keyword>
<dbReference type="PANTHER" id="PTHR42878">
    <property type="entry name" value="TWO-COMPONENT HISTIDINE KINASE"/>
    <property type="match status" value="1"/>
</dbReference>
<evidence type="ECO:0000256" key="2">
    <source>
        <dbReference type="ARBA" id="ARBA00012438"/>
    </source>
</evidence>
<protein>
    <recommendedName>
        <fullName evidence="2">histidine kinase</fullName>
        <ecNumber evidence="2">2.7.13.3</ecNumber>
    </recommendedName>
</protein>
<comment type="caution">
    <text evidence="11">The sequence shown here is derived from an EMBL/GenBank/DDBJ whole genome shotgun (WGS) entry which is preliminary data.</text>
</comment>
<dbReference type="PANTHER" id="PTHR42878:SF7">
    <property type="entry name" value="SENSOR HISTIDINE KINASE GLRK"/>
    <property type="match status" value="1"/>
</dbReference>
<keyword evidence="9" id="KW-0472">Membrane</keyword>
<dbReference type="Gene3D" id="1.25.40.10">
    <property type="entry name" value="Tetratricopeptide repeat domain"/>
    <property type="match status" value="1"/>
</dbReference>
<reference evidence="11 12" key="1">
    <citation type="submission" date="2021-03" db="EMBL/GenBank/DDBJ databases">
        <title>Fibrella sp. HMF5036 genome sequencing and assembly.</title>
        <authorList>
            <person name="Kang H."/>
            <person name="Kim H."/>
            <person name="Bae S."/>
            <person name="Joh K."/>
        </authorList>
    </citation>
    <scope>NUCLEOTIDE SEQUENCE [LARGE SCALE GENOMIC DNA]</scope>
    <source>
        <strain evidence="11 12">HMF5036</strain>
    </source>
</reference>
<sequence length="707" mass="79445">MRIPLLAVILFVSATVVLGQPNHAVELSVLKKALAQSPSDSAQVRLCALIAQHYFNESRLDSVYVFTKRGLRRLNKPFSPAYASDLHFFLARYYRHQGHYQQGIQPIRQAIRYAQQAHDDKRLVEYQYTLAMIYSDAGQIPEAVDQIGENLTYLISHEDGPTLASNYLLLISLFNEMNNKPMVAFYTNKYLALDKRSWPPVDRMYACLTRGEMLEKKGDLQAAAFHFKEAMYFARLTKSPNRVIETLEVLGINLCKRRQHKAAIELFRQAYKQAHALNLISFMASSKRESATAYLAMGLSGEALNQARYALQLSRQNNEANGVMASLTCLGAALEAKGSFREALAAYRENHHLKEKKFTENNTKLIAQMQARFEAENKEKAIKLLQKNVQIAQLNTLRQQEQLLVAQRTGFASAAFITLLIILMGVVYYFLRKSQQKNTLLIQQQALLQKTANELAETNAVKDKLFSLISHDLRSPIAIMKTNLREVRSANDQPQLLVPLMNRLDKQVDNVLTLLTNLLDWSMIQLKGFQSILQPTSLSTITEEVISQASELIYQKNLIIINQIDKAHVVLADKHQLRAVIRNIVANAIKFSPTGAYIRIHSVRQGETVELQIRDSGLGMSVEQLETLFGSPDVRSGTMGEKGVGLGLQICREMMDRQQGSLRISSRPNGGTTVSICLSAPTEKSPLAQESAEFNVNLPTLFNTDAA</sequence>
<evidence type="ECO:0000256" key="9">
    <source>
        <dbReference type="SAM" id="Phobius"/>
    </source>
</evidence>
<dbReference type="SUPFAM" id="SSF47384">
    <property type="entry name" value="Homodimeric domain of signal transducing histidine kinase"/>
    <property type="match status" value="1"/>
</dbReference>
<dbReference type="SUPFAM" id="SSF48452">
    <property type="entry name" value="TPR-like"/>
    <property type="match status" value="3"/>
</dbReference>
<dbReference type="GO" id="GO:0007234">
    <property type="term" value="P:osmosensory signaling via phosphorelay pathway"/>
    <property type="evidence" value="ECO:0007669"/>
    <property type="project" value="TreeGrafter"/>
</dbReference>
<dbReference type="SMART" id="SM00387">
    <property type="entry name" value="HATPase_c"/>
    <property type="match status" value="1"/>
</dbReference>
<dbReference type="SUPFAM" id="SSF55874">
    <property type="entry name" value="ATPase domain of HSP90 chaperone/DNA topoisomerase II/histidine kinase"/>
    <property type="match status" value="1"/>
</dbReference>
<keyword evidence="5" id="KW-0547">Nucleotide-binding</keyword>
<dbReference type="Proteomes" id="UP000664795">
    <property type="component" value="Unassembled WGS sequence"/>
</dbReference>
<dbReference type="PROSITE" id="PS50109">
    <property type="entry name" value="HIS_KIN"/>
    <property type="match status" value="1"/>
</dbReference>
<evidence type="ECO:0000256" key="3">
    <source>
        <dbReference type="ARBA" id="ARBA00022553"/>
    </source>
</evidence>
<dbReference type="InterPro" id="IPR003661">
    <property type="entry name" value="HisK_dim/P_dom"/>
</dbReference>
<dbReference type="RefSeq" id="WP_207337184.1">
    <property type="nucleotide sequence ID" value="NZ_JAFMYU010000018.1"/>
</dbReference>
<dbReference type="InterPro" id="IPR036097">
    <property type="entry name" value="HisK_dim/P_sf"/>
</dbReference>
<dbReference type="PRINTS" id="PR00344">
    <property type="entry name" value="BCTRLSENSOR"/>
</dbReference>
<keyword evidence="9" id="KW-0812">Transmembrane</keyword>
<evidence type="ECO:0000256" key="4">
    <source>
        <dbReference type="ARBA" id="ARBA00022679"/>
    </source>
</evidence>
<feature type="domain" description="Histidine kinase" evidence="10">
    <location>
        <begin position="468"/>
        <end position="682"/>
    </location>
</feature>
<dbReference type="InterPro" id="IPR036890">
    <property type="entry name" value="HATPase_C_sf"/>
</dbReference>
<dbReference type="EC" id="2.7.13.3" evidence="2"/>
<proteinExistence type="predicted"/>
<evidence type="ECO:0000313" key="12">
    <source>
        <dbReference type="Proteomes" id="UP000664795"/>
    </source>
</evidence>
<accession>A0A939JZJ7</accession>
<keyword evidence="9" id="KW-1133">Transmembrane helix</keyword>
<evidence type="ECO:0000313" key="11">
    <source>
        <dbReference type="EMBL" id="MBO0933219.1"/>
    </source>
</evidence>
<evidence type="ECO:0000259" key="10">
    <source>
        <dbReference type="PROSITE" id="PS50109"/>
    </source>
</evidence>
<evidence type="ECO:0000256" key="8">
    <source>
        <dbReference type="ARBA" id="ARBA00023012"/>
    </source>
</evidence>
<evidence type="ECO:0000256" key="5">
    <source>
        <dbReference type="ARBA" id="ARBA00022741"/>
    </source>
</evidence>